<feature type="compositionally biased region" description="Polar residues" evidence="1">
    <location>
        <begin position="68"/>
        <end position="81"/>
    </location>
</feature>
<name>A0A4Y2IM49_ARAVE</name>
<sequence length="95" mass="10920">MSHRRRSRSGSRLRCPIRRSYRGKPLPQDVSIRRWYHQCSRRCISSGGAYPVRLLICPQRRLRTAVARSSRSHQAARTCSGSHLDVPSGGAYQWL</sequence>
<proteinExistence type="predicted"/>
<dbReference type="EMBL" id="BGPR01002768">
    <property type="protein sequence ID" value="GBM78660.1"/>
    <property type="molecule type" value="Genomic_DNA"/>
</dbReference>
<organism evidence="2 3">
    <name type="scientific">Araneus ventricosus</name>
    <name type="common">Orbweaver spider</name>
    <name type="synonym">Epeira ventricosa</name>
    <dbReference type="NCBI Taxonomy" id="182803"/>
    <lineage>
        <taxon>Eukaryota</taxon>
        <taxon>Metazoa</taxon>
        <taxon>Ecdysozoa</taxon>
        <taxon>Arthropoda</taxon>
        <taxon>Chelicerata</taxon>
        <taxon>Arachnida</taxon>
        <taxon>Araneae</taxon>
        <taxon>Araneomorphae</taxon>
        <taxon>Entelegynae</taxon>
        <taxon>Araneoidea</taxon>
        <taxon>Araneidae</taxon>
        <taxon>Araneus</taxon>
    </lineage>
</organism>
<evidence type="ECO:0000256" key="1">
    <source>
        <dbReference type="SAM" id="MobiDB-lite"/>
    </source>
</evidence>
<gene>
    <name evidence="2" type="ORF">AVEN_88205_1</name>
</gene>
<feature type="region of interest" description="Disordered" evidence="1">
    <location>
        <begin position="68"/>
        <end position="95"/>
    </location>
</feature>
<keyword evidence="3" id="KW-1185">Reference proteome</keyword>
<evidence type="ECO:0000313" key="2">
    <source>
        <dbReference type="EMBL" id="GBM78660.1"/>
    </source>
</evidence>
<comment type="caution">
    <text evidence="2">The sequence shown here is derived from an EMBL/GenBank/DDBJ whole genome shotgun (WGS) entry which is preliminary data.</text>
</comment>
<dbReference type="Proteomes" id="UP000499080">
    <property type="component" value="Unassembled WGS sequence"/>
</dbReference>
<evidence type="ECO:0000313" key="3">
    <source>
        <dbReference type="Proteomes" id="UP000499080"/>
    </source>
</evidence>
<protein>
    <submittedName>
        <fullName evidence="2">Uncharacterized protein</fullName>
    </submittedName>
</protein>
<accession>A0A4Y2IM49</accession>
<reference evidence="2 3" key="1">
    <citation type="journal article" date="2019" name="Sci. Rep.">
        <title>Orb-weaving spider Araneus ventricosus genome elucidates the spidroin gene catalogue.</title>
        <authorList>
            <person name="Kono N."/>
            <person name="Nakamura H."/>
            <person name="Ohtoshi R."/>
            <person name="Moran D.A.P."/>
            <person name="Shinohara A."/>
            <person name="Yoshida Y."/>
            <person name="Fujiwara M."/>
            <person name="Mori M."/>
            <person name="Tomita M."/>
            <person name="Arakawa K."/>
        </authorList>
    </citation>
    <scope>NUCLEOTIDE SEQUENCE [LARGE SCALE GENOMIC DNA]</scope>
</reference>
<dbReference type="AlphaFoldDB" id="A0A4Y2IM49"/>